<feature type="compositionally biased region" description="Low complexity" evidence="2">
    <location>
        <begin position="29"/>
        <end position="55"/>
    </location>
</feature>
<protein>
    <recommendedName>
        <fullName evidence="4">G5 domain-containing protein</fullName>
    </recommendedName>
</protein>
<dbReference type="Proteomes" id="UP001501509">
    <property type="component" value="Unassembled WGS sequence"/>
</dbReference>
<evidence type="ECO:0000256" key="3">
    <source>
        <dbReference type="SAM" id="SignalP"/>
    </source>
</evidence>
<dbReference type="RefSeq" id="WP_344539389.1">
    <property type="nucleotide sequence ID" value="NZ_BAAATD010000002.1"/>
</dbReference>
<dbReference type="InterPro" id="IPR011098">
    <property type="entry name" value="G5_dom"/>
</dbReference>
<name>A0ABN3PLE3_9ACTN</name>
<accession>A0ABN3PLE3</accession>
<dbReference type="Pfam" id="PF07501">
    <property type="entry name" value="G5"/>
    <property type="match status" value="1"/>
</dbReference>
<feature type="region of interest" description="Disordered" evidence="2">
    <location>
        <begin position="29"/>
        <end position="56"/>
    </location>
</feature>
<evidence type="ECO:0000313" key="6">
    <source>
        <dbReference type="Proteomes" id="UP001501509"/>
    </source>
</evidence>
<gene>
    <name evidence="5" type="ORF">GCM10010411_17110</name>
</gene>
<feature type="chain" id="PRO_5045746799" description="G5 domain-containing protein" evidence="3">
    <location>
        <begin position="24"/>
        <end position="180"/>
    </location>
</feature>
<reference evidence="5 6" key="1">
    <citation type="journal article" date="2019" name="Int. J. Syst. Evol. Microbiol.">
        <title>The Global Catalogue of Microorganisms (GCM) 10K type strain sequencing project: providing services to taxonomists for standard genome sequencing and annotation.</title>
        <authorList>
            <consortium name="The Broad Institute Genomics Platform"/>
            <consortium name="The Broad Institute Genome Sequencing Center for Infectious Disease"/>
            <person name="Wu L."/>
            <person name="Ma J."/>
        </authorList>
    </citation>
    <scope>NUCLEOTIDE SEQUENCE [LARGE SCALE GENOMIC DNA]</scope>
    <source>
        <strain evidence="5 6">JCM 6833</strain>
    </source>
</reference>
<dbReference type="Gene3D" id="2.20.230.10">
    <property type="entry name" value="Resuscitation-promoting factor rpfb"/>
    <property type="match status" value="1"/>
</dbReference>
<evidence type="ECO:0000313" key="5">
    <source>
        <dbReference type="EMBL" id="GAA2584968.1"/>
    </source>
</evidence>
<organism evidence="5 6">
    <name type="scientific">Actinomadura fulvescens</name>
    <dbReference type="NCBI Taxonomy" id="46160"/>
    <lineage>
        <taxon>Bacteria</taxon>
        <taxon>Bacillati</taxon>
        <taxon>Actinomycetota</taxon>
        <taxon>Actinomycetes</taxon>
        <taxon>Streptosporangiales</taxon>
        <taxon>Thermomonosporaceae</taxon>
        <taxon>Actinomadura</taxon>
    </lineage>
</organism>
<dbReference type="PROSITE" id="PS51109">
    <property type="entry name" value="G5"/>
    <property type="match status" value="1"/>
</dbReference>
<sequence>MKRATVAILAVSGLFTLGAKCGAATEVASTTPPTAASATPKATPSTETRTVTETEPISFKTRRVQDPTLAEGVTKVRTRGIPGVKKLTFHVTFANGAQVTKKLIGAAVTKRPVTKVLIVGTKQASQCDPNYSGACVPIASDVDCAGGSGDGPAYVDGPVRVIGTDVYDLDRDGDGVACDT</sequence>
<dbReference type="EMBL" id="BAAATD010000002">
    <property type="protein sequence ID" value="GAA2584968.1"/>
    <property type="molecule type" value="Genomic_DNA"/>
</dbReference>
<evidence type="ECO:0000256" key="1">
    <source>
        <dbReference type="ARBA" id="ARBA00022729"/>
    </source>
</evidence>
<dbReference type="SMART" id="SM01208">
    <property type="entry name" value="G5"/>
    <property type="match status" value="1"/>
</dbReference>
<feature type="domain" description="G5" evidence="4">
    <location>
        <begin position="43"/>
        <end position="123"/>
    </location>
</feature>
<proteinExistence type="predicted"/>
<keyword evidence="6" id="KW-1185">Reference proteome</keyword>
<evidence type="ECO:0000259" key="4">
    <source>
        <dbReference type="PROSITE" id="PS51109"/>
    </source>
</evidence>
<feature type="signal peptide" evidence="3">
    <location>
        <begin position="1"/>
        <end position="23"/>
    </location>
</feature>
<keyword evidence="1 3" id="KW-0732">Signal</keyword>
<evidence type="ECO:0000256" key="2">
    <source>
        <dbReference type="SAM" id="MobiDB-lite"/>
    </source>
</evidence>
<comment type="caution">
    <text evidence="5">The sequence shown here is derived from an EMBL/GenBank/DDBJ whole genome shotgun (WGS) entry which is preliminary data.</text>
</comment>